<comment type="caution">
    <text evidence="1">The sequence shown here is derived from an EMBL/GenBank/DDBJ whole genome shotgun (WGS) entry which is preliminary data.</text>
</comment>
<dbReference type="PANTHER" id="PTHR41775:SF1">
    <property type="entry name" value="PEPTIDASE M6-LIKE DOMAIN-CONTAINING PROTEIN"/>
    <property type="match status" value="1"/>
</dbReference>
<gene>
    <name evidence="1" type="ORF">FNQ90_23060</name>
</gene>
<accession>A0A7W3Y3J3</accession>
<keyword evidence="1" id="KW-0378">Hydrolase</keyword>
<dbReference type="AlphaFoldDB" id="A0A7W3Y3J3"/>
<dbReference type="GO" id="GO:0008237">
    <property type="term" value="F:metallopeptidase activity"/>
    <property type="evidence" value="ECO:0007669"/>
    <property type="project" value="UniProtKB-KW"/>
</dbReference>
<organism evidence="1 2">
    <name type="scientific">Streptomyces alkaliphilus</name>
    <dbReference type="NCBI Taxonomy" id="1472722"/>
    <lineage>
        <taxon>Bacteria</taxon>
        <taxon>Bacillati</taxon>
        <taxon>Actinomycetota</taxon>
        <taxon>Actinomycetes</taxon>
        <taxon>Kitasatosporales</taxon>
        <taxon>Streptomycetaceae</taxon>
        <taxon>Streptomyces</taxon>
    </lineage>
</organism>
<evidence type="ECO:0000313" key="1">
    <source>
        <dbReference type="EMBL" id="MBB0246924.1"/>
    </source>
</evidence>
<dbReference type="GO" id="GO:0006508">
    <property type="term" value="P:proteolysis"/>
    <property type="evidence" value="ECO:0007669"/>
    <property type="project" value="UniProtKB-KW"/>
</dbReference>
<dbReference type="Proteomes" id="UP000538929">
    <property type="component" value="Unassembled WGS sequence"/>
</dbReference>
<evidence type="ECO:0000313" key="2">
    <source>
        <dbReference type="Proteomes" id="UP000538929"/>
    </source>
</evidence>
<keyword evidence="1" id="KW-0482">Metalloprotease</keyword>
<dbReference type="InterPro" id="IPR008757">
    <property type="entry name" value="Peptidase_M6-like_domain"/>
</dbReference>
<keyword evidence="2" id="KW-1185">Reference proteome</keyword>
<protein>
    <submittedName>
        <fullName evidence="1">M6 family metalloprotease domain-containing protein</fullName>
    </submittedName>
</protein>
<dbReference type="NCBIfam" id="TIGR03296">
    <property type="entry name" value="M6dom_TIGR03296"/>
    <property type="match status" value="1"/>
</dbReference>
<name>A0A7W3Y3J3_9ACTN</name>
<proteinExistence type="predicted"/>
<reference evidence="2" key="1">
    <citation type="submission" date="2019-10" db="EMBL/GenBank/DDBJ databases">
        <title>Streptomyces sp. nov., a novel actinobacterium isolated from alkaline environment.</title>
        <authorList>
            <person name="Golinska P."/>
        </authorList>
    </citation>
    <scope>NUCLEOTIDE SEQUENCE [LARGE SCALE GENOMIC DNA]</scope>
    <source>
        <strain evidence="2">DSM 42118</strain>
    </source>
</reference>
<keyword evidence="1" id="KW-0645">Protease</keyword>
<dbReference type="EMBL" id="VKHT01001218">
    <property type="protein sequence ID" value="MBB0246924.1"/>
    <property type="molecule type" value="Genomic_DNA"/>
</dbReference>
<dbReference type="SUPFAM" id="SSF55486">
    <property type="entry name" value="Metalloproteases ('zincins'), catalytic domain"/>
    <property type="match status" value="1"/>
</dbReference>
<dbReference type="PANTHER" id="PTHR41775">
    <property type="entry name" value="SECRETED PROTEIN-RELATED"/>
    <property type="match status" value="1"/>
</dbReference>
<sequence length="340" mass="37150">MLFLSFPDSEPSRTPATIAASYFPVTADFFDRASYGRLRLAPRIDDAWLPMPLPSTAYDIGRDWSPRGREAYLRDALGLVAEHRPHLAGADILYLVADPTAPGVDADATKVVNLERPITVAGNELRRVVTLFEGEPPDRLVLAHETGHVLGLPDLYHRPGHPGGNWDRYVGDWDLMGSQFGMAPDLFGWHRWKLGWLDDHQVACPPVGGVTRHALRPLAAPPEPGVPPEAGDTRMVVVRTGPSEALVAEARLPIGNDRDLCTPGVLLYRVRSDVASTRGPIEVIDGRPDGSACHGRSVRPELADAPLDTGMSHHDPVSGVRFEVGEREPGGGWWLRVIRP</sequence>